<accession>V9TRJ8</accession>
<dbReference type="eggNOG" id="COG5345">
    <property type="taxonomic scope" value="Bacteria"/>
</dbReference>
<sequence length="322" mass="36532">MKLDIEYFIKKWHTASITSFIKLSSNYLISIFVVILLYYLIGACVINDIEDDIEFSSINQTKGGSYAVSATVTLINREVDTHFWTPNDPFFYPSALLDNMLNYQQGIIYALSRFTIEMAEQIGRTRGSSEVDADLDKAAGLLKYPGNVWIFDLSTSFLPTPPSETQYRAASKALRSYNSRLASSKAIFERRSDNLISTLDRIAGDLGSASATSDKYITNSHPLLVDTKVDDIFYGVKGRLHGYYVLLHELGRDFNKVINDRQLMPAWEQMMKSLNQASILRPIVVMNNSPDSIYFPNHLAVQGFYLLRARTQLREITNILMK</sequence>
<evidence type="ECO:0000313" key="2">
    <source>
        <dbReference type="EMBL" id="AHC73534.1"/>
    </source>
</evidence>
<dbReference type="Pfam" id="PF10095">
    <property type="entry name" value="DUF2333"/>
    <property type="match status" value="2"/>
</dbReference>
<reference evidence="2 3" key="1">
    <citation type="journal article" date="2013" name="PLoS ONE">
        <title>Bacterial endosymbiosis in a chordate host: long-term co-evolution and conservation of secondary metabolism.</title>
        <authorList>
            <person name="Kwan J.C."/>
            <person name="Schmidt E.W."/>
        </authorList>
    </citation>
    <scope>NUCLEOTIDE SEQUENCE [LARGE SCALE GENOMIC DNA]</scope>
    <source>
        <strain evidence="3">faulkneri L5</strain>
    </source>
</reference>
<dbReference type="EMBL" id="CP006745">
    <property type="protein sequence ID" value="AHC73534.1"/>
    <property type="molecule type" value="Genomic_DNA"/>
</dbReference>
<proteinExistence type="predicted"/>
<dbReference type="KEGG" id="efk:P856_307"/>
<evidence type="ECO:0000313" key="3">
    <source>
        <dbReference type="Proteomes" id="UP000018700"/>
    </source>
</evidence>
<organism evidence="2 3">
    <name type="scientific">Candidatus Endolissoclinum faulkneri L5</name>
    <dbReference type="NCBI Taxonomy" id="1401328"/>
    <lineage>
        <taxon>Bacteria</taxon>
        <taxon>Pseudomonadati</taxon>
        <taxon>Pseudomonadota</taxon>
        <taxon>Alphaproteobacteria</taxon>
        <taxon>Rhodospirillales</taxon>
        <taxon>Rhodospirillaceae</taxon>
        <taxon>Candidatus Endolissoclinum</taxon>
    </lineage>
</organism>
<keyword evidence="1" id="KW-1133">Transmembrane helix</keyword>
<keyword evidence="3" id="KW-1185">Reference proteome</keyword>
<dbReference type="Proteomes" id="UP000018700">
    <property type="component" value="Chromosome"/>
</dbReference>
<dbReference type="AlphaFoldDB" id="V9TRJ8"/>
<protein>
    <recommendedName>
        <fullName evidence="4">DUF2333 family protein</fullName>
    </recommendedName>
</protein>
<keyword evidence="1" id="KW-0472">Membrane</keyword>
<dbReference type="OrthoDB" id="7594726at2"/>
<keyword evidence="1" id="KW-0812">Transmembrane</keyword>
<dbReference type="STRING" id="1401328.P856_307"/>
<name>V9TRJ8_9PROT</name>
<feature type="transmembrane region" description="Helical" evidence="1">
    <location>
        <begin position="20"/>
        <end position="41"/>
    </location>
</feature>
<evidence type="ECO:0000256" key="1">
    <source>
        <dbReference type="SAM" id="Phobius"/>
    </source>
</evidence>
<dbReference type="InterPro" id="IPR016936">
    <property type="entry name" value="UCP029693"/>
</dbReference>
<dbReference type="HOGENOM" id="CLU_060523_0_0_5"/>
<evidence type="ECO:0008006" key="4">
    <source>
        <dbReference type="Google" id="ProtNLM"/>
    </source>
</evidence>
<gene>
    <name evidence="2" type="ORF">P856_307</name>
</gene>